<sequence>MLAMDADNLAIPRAQVTAGESEKYLTEFRIGRRHYTQQYNKLYYKRLETLKPFVQKHAQHKWEKHGHKQPIQLTQKVLNVEGPEPTYIIGSIFIDTPEKPSTLEQVEKTHWITDTEFAGKYRGPDDALYLEDESGRIRLVGKAIEGISVASGVIIAAMGSETANGDFDVVDICFAGMAPQPQRRFSTEDKYVALVSGFNATVESPVTLEMQLLAEYLAGTMGSEEDQRRSAQIVQTVVLGQIIEMPEPPLGHTEDAKVNDRKPVQQLLATVDAFLADIAGAMPLTLLPGKSDPADISMPQQPLHPSLFAHCKQYSGFRTATNPAYFEIDGTLVLASAGQNVDDLCHYAVRDETPCQLAARTLQWRHIAPSAPDTLWSYPFTEYDPFVVRNTPHVYVVGNQKKFDICVAEGTDGQTSQMIMVPGFKQSHSIVLLNLRTLECTQVHIGALATH</sequence>
<dbReference type="InterPro" id="IPR007185">
    <property type="entry name" value="DNA_pol_a/d/e_bsu"/>
</dbReference>
<dbReference type="InterPro" id="IPR040663">
    <property type="entry name" value="DNA_pol_D_N"/>
</dbReference>
<evidence type="ECO:0000259" key="4">
    <source>
        <dbReference type="Pfam" id="PF18018"/>
    </source>
</evidence>
<evidence type="ECO:0000313" key="6">
    <source>
        <dbReference type="Proteomes" id="UP001139887"/>
    </source>
</evidence>
<reference evidence="5" key="1">
    <citation type="submission" date="2022-07" db="EMBL/GenBank/DDBJ databases">
        <title>Phylogenomic reconstructions and comparative analyses of Kickxellomycotina fungi.</title>
        <authorList>
            <person name="Reynolds N.K."/>
            <person name="Stajich J.E."/>
            <person name="Barry K."/>
            <person name="Grigoriev I.V."/>
            <person name="Crous P."/>
            <person name="Smith M.E."/>
        </authorList>
    </citation>
    <scope>NUCLEOTIDE SEQUENCE</scope>
    <source>
        <strain evidence="5">NRRL 1566</strain>
    </source>
</reference>
<evidence type="ECO:0000256" key="1">
    <source>
        <dbReference type="ARBA" id="ARBA00006035"/>
    </source>
</evidence>
<protein>
    <submittedName>
        <fullName evidence="5">DNA polymerase delta small subunit Cdc1</fullName>
    </submittedName>
</protein>
<dbReference type="Proteomes" id="UP001139887">
    <property type="component" value="Unassembled WGS sequence"/>
</dbReference>
<dbReference type="GO" id="GO:0003677">
    <property type="term" value="F:DNA binding"/>
    <property type="evidence" value="ECO:0007669"/>
    <property type="project" value="InterPro"/>
</dbReference>
<keyword evidence="2" id="KW-0235">DNA replication</keyword>
<accession>A0A9W8IA70</accession>
<dbReference type="AlphaFoldDB" id="A0A9W8IA70"/>
<dbReference type="OrthoDB" id="3763at2759"/>
<dbReference type="Pfam" id="PF18018">
    <property type="entry name" value="DNA_pol_D_N"/>
    <property type="match status" value="1"/>
</dbReference>
<proteinExistence type="inferred from homology"/>
<gene>
    <name evidence="5" type="primary">cdc1</name>
    <name evidence="5" type="ORF">IWW36_000793</name>
</gene>
<dbReference type="PANTHER" id="PTHR10416:SF0">
    <property type="entry name" value="DNA POLYMERASE DELTA SUBUNIT 2"/>
    <property type="match status" value="1"/>
</dbReference>
<dbReference type="Gene3D" id="3.60.21.50">
    <property type="match status" value="1"/>
</dbReference>
<keyword evidence="6" id="KW-1185">Reference proteome</keyword>
<name>A0A9W8IA70_9FUNG</name>
<feature type="domain" description="DNA polymerase alpha/delta/epsilon subunit B" evidence="3">
    <location>
        <begin position="192"/>
        <end position="404"/>
    </location>
</feature>
<dbReference type="GO" id="GO:0043625">
    <property type="term" value="C:delta DNA polymerase complex"/>
    <property type="evidence" value="ECO:0007669"/>
    <property type="project" value="TreeGrafter"/>
</dbReference>
<feature type="domain" description="DNA polymerase delta subunit OB-fold" evidence="4">
    <location>
        <begin position="38"/>
        <end position="172"/>
    </location>
</feature>
<evidence type="ECO:0000313" key="5">
    <source>
        <dbReference type="EMBL" id="KAJ2851832.1"/>
    </source>
</evidence>
<dbReference type="Pfam" id="PF04042">
    <property type="entry name" value="DNA_pol_E_B"/>
    <property type="match status" value="1"/>
</dbReference>
<comment type="caution">
    <text evidence="5">The sequence shown here is derived from an EMBL/GenBank/DDBJ whole genome shotgun (WGS) entry which is preliminary data.</text>
</comment>
<dbReference type="PANTHER" id="PTHR10416">
    <property type="entry name" value="DNA POLYMERASE DELTA SUBUNIT 2"/>
    <property type="match status" value="1"/>
</dbReference>
<evidence type="ECO:0000259" key="3">
    <source>
        <dbReference type="Pfam" id="PF04042"/>
    </source>
</evidence>
<organism evidence="5 6">
    <name type="scientific">Coemansia brasiliensis</name>
    <dbReference type="NCBI Taxonomy" id="2650707"/>
    <lineage>
        <taxon>Eukaryota</taxon>
        <taxon>Fungi</taxon>
        <taxon>Fungi incertae sedis</taxon>
        <taxon>Zoopagomycota</taxon>
        <taxon>Kickxellomycotina</taxon>
        <taxon>Kickxellomycetes</taxon>
        <taxon>Kickxellales</taxon>
        <taxon>Kickxellaceae</taxon>
        <taxon>Coemansia</taxon>
    </lineage>
</organism>
<comment type="similarity">
    <text evidence="1">Belongs to the DNA polymerase delta/II small subunit family.</text>
</comment>
<dbReference type="InterPro" id="IPR024826">
    <property type="entry name" value="DNA_pol_delta/II_ssu"/>
</dbReference>
<evidence type="ECO:0000256" key="2">
    <source>
        <dbReference type="ARBA" id="ARBA00022705"/>
    </source>
</evidence>
<dbReference type="GO" id="GO:0006271">
    <property type="term" value="P:DNA strand elongation involved in DNA replication"/>
    <property type="evidence" value="ECO:0007669"/>
    <property type="project" value="TreeGrafter"/>
</dbReference>
<dbReference type="EMBL" id="JANBUW010000008">
    <property type="protein sequence ID" value="KAJ2851832.1"/>
    <property type="molecule type" value="Genomic_DNA"/>
</dbReference>